<dbReference type="Pfam" id="PF02424">
    <property type="entry name" value="ApbE"/>
    <property type="match status" value="2"/>
</dbReference>
<dbReference type="GO" id="GO:0016740">
    <property type="term" value="F:transferase activity"/>
    <property type="evidence" value="ECO:0007669"/>
    <property type="project" value="UniProtKB-KW"/>
</dbReference>
<evidence type="ECO:0000256" key="6">
    <source>
        <dbReference type="ARBA" id="ARBA00022723"/>
    </source>
</evidence>
<proteinExistence type="predicted"/>
<evidence type="ECO:0000256" key="2">
    <source>
        <dbReference type="ARBA" id="ARBA00011955"/>
    </source>
</evidence>
<dbReference type="EMBL" id="JANTHX010000007">
    <property type="protein sequence ID" value="MCS0499764.1"/>
    <property type="molecule type" value="Genomic_DNA"/>
</dbReference>
<evidence type="ECO:0000256" key="3">
    <source>
        <dbReference type="ARBA" id="ARBA00016337"/>
    </source>
</evidence>
<evidence type="ECO:0000313" key="12">
    <source>
        <dbReference type="Proteomes" id="UP001205337"/>
    </source>
</evidence>
<sequence>MRHHWTTMGTEASIVGSDLTAAVIAEVERGFADVDARFSLYRPDSELSRVAAGSLRLDDASDDLRGAYARALAWRARTDGAFTAHRPDGVVDLSGVVKALAMADAAALLDAGSRDWQLGVGGDLCWSAGGTSGPFGIVDPADRSAVLAAVVPAASRRALATSGSAERGEHIWTRLDLPVSPFVQVSVLADDIVTADVLATAIVAGGEATLDLATERWDVDVLTVDRAGELRATPGMRAAIRSAAPVG</sequence>
<dbReference type="EC" id="2.7.1.180" evidence="2"/>
<dbReference type="PANTHER" id="PTHR30040">
    <property type="entry name" value="THIAMINE BIOSYNTHESIS LIPOPROTEIN APBE"/>
    <property type="match status" value="1"/>
</dbReference>
<comment type="cofactor">
    <cofactor evidence="1">
        <name>Mg(2+)</name>
        <dbReference type="ChEBI" id="CHEBI:18420"/>
    </cofactor>
</comment>
<evidence type="ECO:0000256" key="8">
    <source>
        <dbReference type="ARBA" id="ARBA00022842"/>
    </source>
</evidence>
<evidence type="ECO:0000256" key="5">
    <source>
        <dbReference type="ARBA" id="ARBA00022679"/>
    </source>
</evidence>
<dbReference type="Proteomes" id="UP001205337">
    <property type="component" value="Unassembled WGS sequence"/>
</dbReference>
<evidence type="ECO:0000256" key="10">
    <source>
        <dbReference type="ARBA" id="ARBA00048540"/>
    </source>
</evidence>
<gene>
    <name evidence="11" type="ORF">NUH29_09410</name>
</gene>
<accession>A0ABT1ZGC9</accession>
<keyword evidence="5 11" id="KW-0808">Transferase</keyword>
<comment type="caution">
    <text evidence="11">The sequence shown here is derived from an EMBL/GenBank/DDBJ whole genome shotgun (WGS) entry which is preliminary data.</text>
</comment>
<evidence type="ECO:0000313" key="11">
    <source>
        <dbReference type="EMBL" id="MCS0499764.1"/>
    </source>
</evidence>
<dbReference type="InterPro" id="IPR003374">
    <property type="entry name" value="ApbE-like_sf"/>
</dbReference>
<reference evidence="11 12" key="1">
    <citation type="submission" date="2022-08" db="EMBL/GenBank/DDBJ databases">
        <authorList>
            <person name="Li F."/>
        </authorList>
    </citation>
    <scope>NUCLEOTIDE SEQUENCE [LARGE SCALE GENOMIC DNA]</scope>
    <source>
        <strain evidence="11 12">10F1B-8-1</strain>
    </source>
</reference>
<evidence type="ECO:0000256" key="7">
    <source>
        <dbReference type="ARBA" id="ARBA00022827"/>
    </source>
</evidence>
<protein>
    <recommendedName>
        <fullName evidence="3">FAD:protein FMN transferase</fullName>
        <ecNumber evidence="2">2.7.1.180</ecNumber>
    </recommendedName>
    <alternativeName>
        <fullName evidence="9">Flavin transferase</fullName>
    </alternativeName>
</protein>
<keyword evidence="8" id="KW-0460">Magnesium</keyword>
<comment type="catalytic activity">
    <reaction evidence="10">
        <text>L-threonyl-[protein] + FAD = FMN-L-threonyl-[protein] + AMP + H(+)</text>
        <dbReference type="Rhea" id="RHEA:36847"/>
        <dbReference type="Rhea" id="RHEA-COMP:11060"/>
        <dbReference type="Rhea" id="RHEA-COMP:11061"/>
        <dbReference type="ChEBI" id="CHEBI:15378"/>
        <dbReference type="ChEBI" id="CHEBI:30013"/>
        <dbReference type="ChEBI" id="CHEBI:57692"/>
        <dbReference type="ChEBI" id="CHEBI:74257"/>
        <dbReference type="ChEBI" id="CHEBI:456215"/>
        <dbReference type="EC" id="2.7.1.180"/>
    </reaction>
</comment>
<dbReference type="SUPFAM" id="SSF143631">
    <property type="entry name" value="ApbE-like"/>
    <property type="match status" value="1"/>
</dbReference>
<keyword evidence="7" id="KW-0274">FAD</keyword>
<evidence type="ECO:0000256" key="1">
    <source>
        <dbReference type="ARBA" id="ARBA00001946"/>
    </source>
</evidence>
<keyword evidence="6" id="KW-0479">Metal-binding</keyword>
<dbReference type="RefSeq" id="WP_258798838.1">
    <property type="nucleotide sequence ID" value="NZ_JANTHX010000007.1"/>
</dbReference>
<evidence type="ECO:0000256" key="9">
    <source>
        <dbReference type="ARBA" id="ARBA00031306"/>
    </source>
</evidence>
<name>A0ABT1ZGC9_9MICO</name>
<evidence type="ECO:0000256" key="4">
    <source>
        <dbReference type="ARBA" id="ARBA00022630"/>
    </source>
</evidence>
<dbReference type="PANTHER" id="PTHR30040:SF2">
    <property type="entry name" value="FAD:PROTEIN FMN TRANSFERASE"/>
    <property type="match status" value="1"/>
</dbReference>
<keyword evidence="12" id="KW-1185">Reference proteome</keyword>
<dbReference type="Gene3D" id="3.10.520.10">
    <property type="entry name" value="ApbE-like domains"/>
    <property type="match status" value="2"/>
</dbReference>
<keyword evidence="4" id="KW-0285">Flavoprotein</keyword>
<dbReference type="InterPro" id="IPR024932">
    <property type="entry name" value="ApbE"/>
</dbReference>
<organism evidence="11 12">
    <name type="scientific">Protaetiibacter mangrovi</name>
    <dbReference type="NCBI Taxonomy" id="2970926"/>
    <lineage>
        <taxon>Bacteria</taxon>
        <taxon>Bacillati</taxon>
        <taxon>Actinomycetota</taxon>
        <taxon>Actinomycetes</taxon>
        <taxon>Micrococcales</taxon>
        <taxon>Microbacteriaceae</taxon>
        <taxon>Protaetiibacter</taxon>
    </lineage>
</organism>